<dbReference type="PANTHER" id="PTHR43022:SF1">
    <property type="entry name" value="PROTEIN SMF"/>
    <property type="match status" value="1"/>
</dbReference>
<dbReference type="Gene3D" id="3.40.50.450">
    <property type="match status" value="1"/>
</dbReference>
<evidence type="ECO:0000313" key="4">
    <source>
        <dbReference type="EMBL" id="AXC49092.1"/>
    </source>
</evidence>
<accession>A0A344PI87</accession>
<evidence type="ECO:0000313" key="5">
    <source>
        <dbReference type="Proteomes" id="UP000252023"/>
    </source>
</evidence>
<evidence type="ECO:0000256" key="1">
    <source>
        <dbReference type="ARBA" id="ARBA00006525"/>
    </source>
</evidence>
<dbReference type="OrthoDB" id="9785707at2"/>
<dbReference type="Pfam" id="PF17782">
    <property type="entry name" value="WHD_DprA"/>
    <property type="match status" value="1"/>
</dbReference>
<dbReference type="InterPro" id="IPR057666">
    <property type="entry name" value="DrpA_SLOG"/>
</dbReference>
<feature type="domain" description="DprA winged helix" evidence="3">
    <location>
        <begin position="344"/>
        <end position="397"/>
    </location>
</feature>
<dbReference type="InterPro" id="IPR036388">
    <property type="entry name" value="WH-like_DNA-bd_sf"/>
</dbReference>
<dbReference type="KEGG" id="pars:DRW48_04795"/>
<dbReference type="NCBIfam" id="TIGR00732">
    <property type="entry name" value="dprA"/>
    <property type="match status" value="1"/>
</dbReference>
<dbReference type="Gene3D" id="1.10.10.10">
    <property type="entry name" value="Winged helix-like DNA-binding domain superfamily/Winged helix DNA-binding domain"/>
    <property type="match status" value="1"/>
</dbReference>
<dbReference type="AlphaFoldDB" id="A0A344PI87"/>
<dbReference type="PANTHER" id="PTHR43022">
    <property type="entry name" value="PROTEIN SMF"/>
    <property type="match status" value="1"/>
</dbReference>
<dbReference type="Pfam" id="PF21102">
    <property type="entry name" value="DprA_N"/>
    <property type="match status" value="1"/>
</dbReference>
<dbReference type="Proteomes" id="UP000252023">
    <property type="component" value="Chromosome"/>
</dbReference>
<protein>
    <submittedName>
        <fullName evidence="4">DNA-protecting protein DprA</fullName>
    </submittedName>
</protein>
<evidence type="ECO:0000259" key="2">
    <source>
        <dbReference type="Pfam" id="PF02481"/>
    </source>
</evidence>
<name>A0A344PI87_9RHOB</name>
<keyword evidence="5" id="KW-1185">Reference proteome</keyword>
<organism evidence="4 5">
    <name type="scientific">Paracoccus suum</name>
    <dbReference type="NCBI Taxonomy" id="2259340"/>
    <lineage>
        <taxon>Bacteria</taxon>
        <taxon>Pseudomonadati</taxon>
        <taxon>Pseudomonadota</taxon>
        <taxon>Alphaproteobacteria</taxon>
        <taxon>Rhodobacterales</taxon>
        <taxon>Paracoccaceae</taxon>
        <taxon>Paracoccus</taxon>
    </lineage>
</organism>
<reference evidence="5" key="1">
    <citation type="submission" date="2018-07" db="EMBL/GenBank/DDBJ databases">
        <title>Genome sequencing of Paracoccus sp. SC2-6.</title>
        <authorList>
            <person name="Heo J."/>
            <person name="Kim S.-J."/>
            <person name="Kwon S.-W."/>
        </authorList>
    </citation>
    <scope>NUCLEOTIDE SEQUENCE [LARGE SCALE GENOMIC DNA]</scope>
    <source>
        <strain evidence="5">SC2-6</strain>
    </source>
</reference>
<dbReference type="Pfam" id="PF02481">
    <property type="entry name" value="DNA_processg_A"/>
    <property type="match status" value="1"/>
</dbReference>
<gene>
    <name evidence="4" type="primary">dprA</name>
    <name evidence="4" type="ORF">DRW48_04795</name>
</gene>
<dbReference type="SUPFAM" id="SSF102405">
    <property type="entry name" value="MCP/YpsA-like"/>
    <property type="match status" value="1"/>
</dbReference>
<proteinExistence type="inferred from homology"/>
<dbReference type="GO" id="GO:0009294">
    <property type="term" value="P:DNA-mediated transformation"/>
    <property type="evidence" value="ECO:0007669"/>
    <property type="project" value="InterPro"/>
</dbReference>
<sequence>MRLFSFGTSATRTDAADDLTFLRLVRSRRVGAATFHRLLAEHGSAAAALAALPEIARAAGVSDYQTCPEGVAAAELAAGRQAGAVLLRHDDPAYPAVLRDLEDAPPVLWVKGGLDCLSRPAIAVIGARNASSLGLRMAHGMALALAHAGVSVTAGLARGIDTAAHEASCAAGTIAVLAGGISRIYPSENAALAEAIVAAGGALISEQSPLTEPAARLFPLRNRIVSGLARAVVVVEAAHRSGTLITAKCALDQGREVMAVPGHPMDARAAGCNALIRDGALLVRSAEDVLTAIGLTPVEVSAQLPMAPAPADRRTSLQRVAETLRRPAARPAAPVAIPSRADAGGPVAIEARVLSLLGRAPTEETMLLRDLGLAAGALAPALLNLEMDGRIQRAPGGMISLA</sequence>
<dbReference type="InterPro" id="IPR041614">
    <property type="entry name" value="DprA_WH"/>
</dbReference>
<dbReference type="InterPro" id="IPR003488">
    <property type="entry name" value="DprA"/>
</dbReference>
<evidence type="ECO:0000259" key="3">
    <source>
        <dbReference type="Pfam" id="PF17782"/>
    </source>
</evidence>
<dbReference type="EMBL" id="CP030918">
    <property type="protein sequence ID" value="AXC49092.1"/>
    <property type="molecule type" value="Genomic_DNA"/>
</dbReference>
<feature type="domain" description="Smf/DprA SLOG" evidence="2">
    <location>
        <begin position="87"/>
        <end position="292"/>
    </location>
</feature>
<comment type="similarity">
    <text evidence="1">Belongs to the DprA/Smf family.</text>
</comment>
<dbReference type="RefSeq" id="WP_114075411.1">
    <property type="nucleotide sequence ID" value="NZ_CP030918.1"/>
</dbReference>